<feature type="domain" description="Carbohydrate binding module family 25" evidence="3">
    <location>
        <begin position="127"/>
        <end position="212"/>
    </location>
</feature>
<dbReference type="GO" id="GO:2001070">
    <property type="term" value="F:starch binding"/>
    <property type="evidence" value="ECO:0007669"/>
    <property type="project" value="InterPro"/>
</dbReference>
<dbReference type="Gene3D" id="2.60.40.10">
    <property type="entry name" value="Immunoglobulins"/>
    <property type="match status" value="1"/>
</dbReference>
<comment type="catalytic activity">
    <reaction evidence="1">
        <text>[(1-&gt;4)-alpha-D-glucosyl](n) + ADP-alpha-D-glucose = [(1-&gt;4)-alpha-D-glucosyl](n+1) + ADP + H(+)</text>
        <dbReference type="Rhea" id="RHEA:18189"/>
        <dbReference type="Rhea" id="RHEA-COMP:9584"/>
        <dbReference type="Rhea" id="RHEA-COMP:9587"/>
        <dbReference type="ChEBI" id="CHEBI:15378"/>
        <dbReference type="ChEBI" id="CHEBI:15444"/>
        <dbReference type="ChEBI" id="CHEBI:57498"/>
        <dbReference type="ChEBI" id="CHEBI:456216"/>
        <dbReference type="EC" id="2.4.1.21"/>
    </reaction>
</comment>
<reference evidence="4" key="1">
    <citation type="submission" date="2014-09" db="EMBL/GenBank/DDBJ databases">
        <authorList>
            <person name="Magalhaes I.L.F."/>
            <person name="Oliveira U."/>
            <person name="Santos F.R."/>
            <person name="Vidigal T.H.D.A."/>
            <person name="Brescovit A.D."/>
            <person name="Santos A.J."/>
        </authorList>
    </citation>
    <scope>NUCLEOTIDE SEQUENCE</scope>
    <source>
        <tissue evidence="4">Shoot tissue taken approximately 20 cm above the soil surface</tissue>
    </source>
</reference>
<proteinExistence type="predicted"/>
<name>A0A0A8ZZL1_ARUDO</name>
<dbReference type="AlphaFoldDB" id="A0A0A8ZZL1"/>
<dbReference type="PANTHER" id="PTHR46083">
    <property type="match status" value="1"/>
</dbReference>
<dbReference type="InterPro" id="IPR013783">
    <property type="entry name" value="Ig-like_fold"/>
</dbReference>
<evidence type="ECO:0000256" key="1">
    <source>
        <dbReference type="ARBA" id="ARBA00001478"/>
    </source>
</evidence>
<reference evidence="4" key="2">
    <citation type="journal article" date="2015" name="Data Brief">
        <title>Shoot transcriptome of the giant reed, Arundo donax.</title>
        <authorList>
            <person name="Barrero R.A."/>
            <person name="Guerrero F.D."/>
            <person name="Moolhuijzen P."/>
            <person name="Goolsby J.A."/>
            <person name="Tidwell J."/>
            <person name="Bellgard S.E."/>
            <person name="Bellgard M.I."/>
        </authorList>
    </citation>
    <scope>NUCLEOTIDE SEQUENCE</scope>
    <source>
        <tissue evidence="4">Shoot tissue taken approximately 20 cm above the soil surface</tissue>
    </source>
</reference>
<sequence>MIISNKVDEGHLVMIEEQKGISVDEEQPIVTKEGISVAEAEIGMGEDEFPLLAEEESSWAEDGVEIIEDEELHGVDETSMSAEQDIEEASQDGVDPQALKRMLQELAEKDYLLGNKLFVFPEVVKADSTIDLFLNRDLSALANEPDVLIKGAFNGWRWRLFTERLHKSELGGAWWSCKLYVPKQAYRLDFVFFNGRTIFENNDNNDFVIQIEASHFLADIC</sequence>
<dbReference type="GO" id="GO:0009011">
    <property type="term" value="F:alpha-1,4-glucan glucosyltransferase (ADP-glucose donor) activity"/>
    <property type="evidence" value="ECO:0007669"/>
    <property type="project" value="UniProtKB-EC"/>
</dbReference>
<evidence type="ECO:0000256" key="2">
    <source>
        <dbReference type="ARBA" id="ARBA00012588"/>
    </source>
</evidence>
<evidence type="ECO:0000259" key="3">
    <source>
        <dbReference type="SMART" id="SM01066"/>
    </source>
</evidence>
<dbReference type="EMBL" id="GBRH01255720">
    <property type="protein sequence ID" value="JAD42175.1"/>
    <property type="molecule type" value="Transcribed_RNA"/>
</dbReference>
<evidence type="ECO:0000313" key="4">
    <source>
        <dbReference type="EMBL" id="JAD42175.1"/>
    </source>
</evidence>
<dbReference type="PANTHER" id="PTHR46083:SF5">
    <property type="entry name" value="STARCH SYNTHASE 3, CHLOROPLASTIC_AMYLOPLASTIC"/>
    <property type="match status" value="1"/>
</dbReference>
<accession>A0A0A8ZZL1</accession>
<protein>
    <recommendedName>
        <fullName evidence="2">starch synthase</fullName>
        <ecNumber evidence="2">2.4.1.21</ecNumber>
    </recommendedName>
</protein>
<dbReference type="EC" id="2.4.1.21" evidence="2"/>
<dbReference type="SMART" id="SM01066">
    <property type="entry name" value="CBM_25"/>
    <property type="match status" value="1"/>
</dbReference>
<dbReference type="InterPro" id="IPR005085">
    <property type="entry name" value="CBM25"/>
</dbReference>
<organism evidence="4">
    <name type="scientific">Arundo donax</name>
    <name type="common">Giant reed</name>
    <name type="synonym">Donax arundinaceus</name>
    <dbReference type="NCBI Taxonomy" id="35708"/>
    <lineage>
        <taxon>Eukaryota</taxon>
        <taxon>Viridiplantae</taxon>
        <taxon>Streptophyta</taxon>
        <taxon>Embryophyta</taxon>
        <taxon>Tracheophyta</taxon>
        <taxon>Spermatophyta</taxon>
        <taxon>Magnoliopsida</taxon>
        <taxon>Liliopsida</taxon>
        <taxon>Poales</taxon>
        <taxon>Poaceae</taxon>
        <taxon>PACMAD clade</taxon>
        <taxon>Arundinoideae</taxon>
        <taxon>Arundineae</taxon>
        <taxon>Arundo</taxon>
    </lineage>
</organism>
<dbReference type="Pfam" id="PF16760">
    <property type="entry name" value="CBM53"/>
    <property type="match status" value="1"/>
</dbReference>